<dbReference type="OrthoDB" id="3178064at2"/>
<dbReference type="AlphaFoldDB" id="A0A511JEW8"/>
<dbReference type="CDD" id="cd06530">
    <property type="entry name" value="S26_SPase_I"/>
    <property type="match status" value="1"/>
</dbReference>
<dbReference type="SUPFAM" id="SSF51306">
    <property type="entry name" value="LexA/Signal peptidase"/>
    <property type="match status" value="1"/>
</dbReference>
<evidence type="ECO:0000259" key="8">
    <source>
        <dbReference type="Pfam" id="PF10502"/>
    </source>
</evidence>
<dbReference type="GO" id="GO:0006465">
    <property type="term" value="P:signal peptide processing"/>
    <property type="evidence" value="ECO:0007669"/>
    <property type="project" value="UniProtKB-UniRule"/>
</dbReference>
<evidence type="ECO:0000313" key="9">
    <source>
        <dbReference type="EMBL" id="GEL96283.1"/>
    </source>
</evidence>
<dbReference type="PANTHER" id="PTHR10806">
    <property type="entry name" value="SIGNAL PEPTIDASE COMPLEX CATALYTIC SUBUNIT SEC11"/>
    <property type="match status" value="1"/>
</dbReference>
<comment type="subcellular location">
    <subcellularLocation>
        <location evidence="1">Membrane</location>
    </subcellularLocation>
</comment>
<evidence type="ECO:0000256" key="3">
    <source>
        <dbReference type="ARBA" id="ARBA00022989"/>
    </source>
</evidence>
<dbReference type="PRINTS" id="PR00728">
    <property type="entry name" value="SIGNALPTASE"/>
</dbReference>
<proteinExistence type="predicted"/>
<dbReference type="GO" id="GO:0016020">
    <property type="term" value="C:membrane"/>
    <property type="evidence" value="ECO:0007669"/>
    <property type="project" value="UniProtKB-SubCell"/>
</dbReference>
<organism evidence="9 10">
    <name type="scientific">Cellulomonas composti</name>
    <dbReference type="NCBI Taxonomy" id="266130"/>
    <lineage>
        <taxon>Bacteria</taxon>
        <taxon>Bacillati</taxon>
        <taxon>Actinomycetota</taxon>
        <taxon>Actinomycetes</taxon>
        <taxon>Micrococcales</taxon>
        <taxon>Cellulomonadaceae</taxon>
        <taxon>Cellulomonas</taxon>
    </lineage>
</organism>
<keyword evidence="2 7" id="KW-0812">Transmembrane</keyword>
<feature type="transmembrane region" description="Helical" evidence="7">
    <location>
        <begin position="147"/>
        <end position="166"/>
    </location>
</feature>
<dbReference type="GO" id="GO:0004252">
    <property type="term" value="F:serine-type endopeptidase activity"/>
    <property type="evidence" value="ECO:0007669"/>
    <property type="project" value="UniProtKB-UniRule"/>
</dbReference>
<sequence length="199" mass="20599">MAKRDSALSGVVSVLTWVLLLVVVAAVAVLVVVPKAMGGTTLTVLTGSMEPTISPGDVVAVKMVTDPDQQVQLGDVITFQPVSDDPTLVTHRVIAKTYTSEGVQFVTQGDANGAADEPIVAGQVKAKVVYSVPWVGHVQLWLGERKGLAVALVAGALLVYAAVMILRPERRGRDKADDPAQPASETPVPAGAPTDGVTG</sequence>
<feature type="domain" description="Peptidase S26" evidence="8">
    <location>
        <begin position="17"/>
        <end position="95"/>
    </location>
</feature>
<evidence type="ECO:0000256" key="5">
    <source>
        <dbReference type="NCBIfam" id="TIGR02228"/>
    </source>
</evidence>
<keyword evidence="10" id="KW-1185">Reference proteome</keyword>
<dbReference type="Gene3D" id="2.10.109.10">
    <property type="entry name" value="Umud Fragment, subunit A"/>
    <property type="match status" value="1"/>
</dbReference>
<evidence type="ECO:0000313" key="10">
    <source>
        <dbReference type="Proteomes" id="UP000321720"/>
    </source>
</evidence>
<evidence type="ECO:0000256" key="1">
    <source>
        <dbReference type="ARBA" id="ARBA00004370"/>
    </source>
</evidence>
<dbReference type="Proteomes" id="UP000321720">
    <property type="component" value="Unassembled WGS sequence"/>
</dbReference>
<dbReference type="EMBL" id="BJWG01000016">
    <property type="protein sequence ID" value="GEL96283.1"/>
    <property type="molecule type" value="Genomic_DNA"/>
</dbReference>
<evidence type="ECO:0000256" key="6">
    <source>
        <dbReference type="SAM" id="MobiDB-lite"/>
    </source>
</evidence>
<name>A0A511JEW8_9CELL</name>
<dbReference type="InterPro" id="IPR019533">
    <property type="entry name" value="Peptidase_S26"/>
</dbReference>
<comment type="caution">
    <text evidence="9">The sequence shown here is derived from an EMBL/GenBank/DDBJ whole genome shotgun (WGS) entry which is preliminary data.</text>
</comment>
<reference evidence="9 10" key="1">
    <citation type="submission" date="2019-07" db="EMBL/GenBank/DDBJ databases">
        <title>Whole genome shotgun sequence of Cellulomonas composti NBRC 100758.</title>
        <authorList>
            <person name="Hosoyama A."/>
            <person name="Uohara A."/>
            <person name="Ohji S."/>
            <person name="Ichikawa N."/>
        </authorList>
    </citation>
    <scope>NUCLEOTIDE SEQUENCE [LARGE SCALE GENOMIC DNA]</scope>
    <source>
        <strain evidence="9 10">NBRC 100758</strain>
    </source>
</reference>
<dbReference type="RefSeq" id="WP_146843917.1">
    <property type="nucleotide sequence ID" value="NZ_BJWG01000016.1"/>
</dbReference>
<gene>
    <name evidence="9" type="ORF">CCO02nite_29410</name>
</gene>
<feature type="transmembrane region" description="Helical" evidence="7">
    <location>
        <begin position="7"/>
        <end position="33"/>
    </location>
</feature>
<feature type="region of interest" description="Disordered" evidence="6">
    <location>
        <begin position="171"/>
        <end position="199"/>
    </location>
</feature>
<protein>
    <recommendedName>
        <fullName evidence="5">Signal peptidase I</fullName>
        <ecNumber evidence="5">3.4.21.89</ecNumber>
    </recommendedName>
</protein>
<dbReference type="GO" id="GO:0009003">
    <property type="term" value="F:signal peptidase activity"/>
    <property type="evidence" value="ECO:0007669"/>
    <property type="project" value="UniProtKB-EC"/>
</dbReference>
<evidence type="ECO:0000256" key="4">
    <source>
        <dbReference type="ARBA" id="ARBA00023136"/>
    </source>
</evidence>
<dbReference type="Pfam" id="PF10502">
    <property type="entry name" value="Peptidase_S26"/>
    <property type="match status" value="1"/>
</dbReference>
<evidence type="ECO:0000256" key="2">
    <source>
        <dbReference type="ARBA" id="ARBA00022692"/>
    </source>
</evidence>
<keyword evidence="4 7" id="KW-0472">Membrane</keyword>
<evidence type="ECO:0000256" key="7">
    <source>
        <dbReference type="SAM" id="Phobius"/>
    </source>
</evidence>
<dbReference type="InterPro" id="IPR001733">
    <property type="entry name" value="Peptidase_S26B"/>
</dbReference>
<dbReference type="InterPro" id="IPR036286">
    <property type="entry name" value="LexA/Signal_pep-like_sf"/>
</dbReference>
<dbReference type="EC" id="3.4.21.89" evidence="5"/>
<accession>A0A511JEW8</accession>
<dbReference type="PANTHER" id="PTHR10806:SF6">
    <property type="entry name" value="SIGNAL PEPTIDASE COMPLEX CATALYTIC SUBUNIT SEC11"/>
    <property type="match status" value="1"/>
</dbReference>
<dbReference type="NCBIfam" id="TIGR02228">
    <property type="entry name" value="sigpep_I_arch"/>
    <property type="match status" value="1"/>
</dbReference>
<keyword evidence="3 7" id="KW-1133">Transmembrane helix</keyword>